<sequence length="300" mass="33332">MTSPPENARLENAINAACAVAKQQGLKFTEAVVLQDRSNLVIHLRPAPVVARIATTTGTVRFGDTWFAKEIAVASYLAAAGAPVVSPSKLIQPGTHQHNRLVLSFWEFVEEIDKLPDATVVGKTLRECHEALVNFAGDLTVLEPLTECETLLCNLISQNAFSLEDSEMLQAVNHHLKSQFQQLQLPMQPLHGDSNFSNVLNTTGGVLWTDWEDTFIGHIAWDIACLIASSHVFGTEMERTTAALYGYGLAIDQEILDLFIAARTFQGVLWNFIIGQQHPESLQRLEVRLRWLRDRFSTIA</sequence>
<dbReference type="PATRIC" id="fig|224013.5.peg.5323"/>
<evidence type="ECO:0000313" key="2">
    <source>
        <dbReference type="EMBL" id="ALF54921.1"/>
    </source>
</evidence>
<organism evidence="2 3">
    <name type="scientific">Nostoc piscinale CENA21</name>
    <dbReference type="NCBI Taxonomy" id="224013"/>
    <lineage>
        <taxon>Bacteria</taxon>
        <taxon>Bacillati</taxon>
        <taxon>Cyanobacteriota</taxon>
        <taxon>Cyanophyceae</taxon>
        <taxon>Nostocales</taxon>
        <taxon>Nostocaceae</taxon>
        <taxon>Nostoc</taxon>
    </lineage>
</organism>
<dbReference type="Gene3D" id="3.90.1200.10">
    <property type="match status" value="1"/>
</dbReference>
<dbReference type="OrthoDB" id="115252at2"/>
<dbReference type="EMBL" id="CP012036">
    <property type="protein sequence ID" value="ALF54921.1"/>
    <property type="molecule type" value="Genomic_DNA"/>
</dbReference>
<dbReference type="Pfam" id="PF01636">
    <property type="entry name" value="APH"/>
    <property type="match status" value="1"/>
</dbReference>
<gene>
    <name evidence="2" type="ORF">ACX27_22200</name>
</gene>
<dbReference type="InterPro" id="IPR002575">
    <property type="entry name" value="Aminoglycoside_PTrfase"/>
</dbReference>
<name>A0A0M4SZI5_9NOSO</name>
<reference evidence="3" key="1">
    <citation type="submission" date="2015-07" db="EMBL/GenBank/DDBJ databases">
        <title>Genome Of Nitrogen-Fixing Cyanobacterium Nostoc piscinale CENA21 From Solimoes/Amazon River Floodplain Sediments And Comparative Genomics To Uncover Biosynthetic Natural Products Potential.</title>
        <authorList>
            <person name="Leao T.F."/>
            <person name="Leao P.N."/>
            <person name="Guimaraes P.I."/>
            <person name="de Melo A.G.C."/>
            <person name="Ramos R.T.J."/>
            <person name="Silva A."/>
            <person name="Fiore M.F."/>
            <person name="Schneider M.P.C."/>
        </authorList>
    </citation>
    <scope>NUCLEOTIDE SEQUENCE [LARGE SCALE GENOMIC DNA]</scope>
    <source>
        <strain evidence="3">CENA21</strain>
    </source>
</reference>
<feature type="domain" description="Aminoglycoside phosphotransferase" evidence="1">
    <location>
        <begin position="68"/>
        <end position="246"/>
    </location>
</feature>
<reference evidence="2 3" key="2">
    <citation type="journal article" date="2016" name="Genome Announc.">
        <title>Draft Genome Sequence of the N2-Fixing Cyanobacterium Nostoc piscinale CENA21, Isolated from the Brazilian Amazon Floodplain.</title>
        <authorList>
            <person name="Leao T."/>
            <person name="Guimaraes P.I."/>
            <person name="de Melo A.G."/>
            <person name="Ramos R.T."/>
            <person name="Leao P.N."/>
            <person name="Silva A."/>
            <person name="Fiore M.F."/>
            <person name="Schneider M.P."/>
        </authorList>
    </citation>
    <scope>NUCLEOTIDE SEQUENCE [LARGE SCALE GENOMIC DNA]</scope>
    <source>
        <strain evidence="2 3">CENA21</strain>
    </source>
</reference>
<dbReference type="SUPFAM" id="SSF56112">
    <property type="entry name" value="Protein kinase-like (PK-like)"/>
    <property type="match status" value="1"/>
</dbReference>
<evidence type="ECO:0000313" key="3">
    <source>
        <dbReference type="Proteomes" id="UP000062645"/>
    </source>
</evidence>
<keyword evidence="3" id="KW-1185">Reference proteome</keyword>
<accession>A0A0M4SZI5</accession>
<dbReference type="AlphaFoldDB" id="A0A0M4SZI5"/>
<keyword evidence="2" id="KW-0808">Transferase</keyword>
<evidence type="ECO:0000259" key="1">
    <source>
        <dbReference type="Pfam" id="PF01636"/>
    </source>
</evidence>
<dbReference type="RefSeq" id="WP_062295621.1">
    <property type="nucleotide sequence ID" value="NZ_CP012036.1"/>
</dbReference>
<dbReference type="GO" id="GO:0016740">
    <property type="term" value="F:transferase activity"/>
    <property type="evidence" value="ECO:0007669"/>
    <property type="project" value="UniProtKB-KW"/>
</dbReference>
<dbReference type="STRING" id="224013.ACX27_22200"/>
<dbReference type="InterPro" id="IPR011009">
    <property type="entry name" value="Kinase-like_dom_sf"/>
</dbReference>
<proteinExistence type="predicted"/>
<protein>
    <submittedName>
        <fullName evidence="2">Aminoglycoside phosphotransferase</fullName>
    </submittedName>
</protein>
<dbReference type="Proteomes" id="UP000062645">
    <property type="component" value="Chromosome"/>
</dbReference>
<dbReference type="KEGG" id="npz:ACX27_22200"/>